<comment type="caution">
    <text evidence="2">The sequence shown here is derived from an EMBL/GenBank/DDBJ whole genome shotgun (WGS) entry which is preliminary data.</text>
</comment>
<organism evidence="2 3">
    <name type="scientific">Catellatospora bangladeshensis</name>
    <dbReference type="NCBI Taxonomy" id="310355"/>
    <lineage>
        <taxon>Bacteria</taxon>
        <taxon>Bacillati</taxon>
        <taxon>Actinomycetota</taxon>
        <taxon>Actinomycetes</taxon>
        <taxon>Micromonosporales</taxon>
        <taxon>Micromonosporaceae</taxon>
        <taxon>Catellatospora</taxon>
    </lineage>
</organism>
<gene>
    <name evidence="2" type="ORF">Cba03nite_16860</name>
</gene>
<feature type="domain" description="DUF397" evidence="1">
    <location>
        <begin position="10"/>
        <end position="60"/>
    </location>
</feature>
<name>A0A8J3NGG8_9ACTN</name>
<reference evidence="2 3" key="1">
    <citation type="submission" date="2021-01" db="EMBL/GenBank/DDBJ databases">
        <title>Whole genome shotgun sequence of Catellatospora bangladeshensis NBRC 107357.</title>
        <authorList>
            <person name="Komaki H."/>
            <person name="Tamura T."/>
        </authorList>
    </citation>
    <scope>NUCLEOTIDE SEQUENCE [LARGE SCALE GENOMIC DNA]</scope>
    <source>
        <strain evidence="2 3">NBRC 107357</strain>
    </source>
</reference>
<dbReference type="InterPro" id="IPR007278">
    <property type="entry name" value="DUF397"/>
</dbReference>
<evidence type="ECO:0000259" key="1">
    <source>
        <dbReference type="Pfam" id="PF04149"/>
    </source>
</evidence>
<evidence type="ECO:0000313" key="3">
    <source>
        <dbReference type="Proteomes" id="UP000601223"/>
    </source>
</evidence>
<keyword evidence="3" id="KW-1185">Reference proteome</keyword>
<accession>A0A8J3NGG8</accession>
<proteinExistence type="predicted"/>
<dbReference type="AlphaFoldDB" id="A0A8J3NGG8"/>
<sequence length="65" mass="7092">MSEHRASPHFRKSTRCNPEGGCVEVARTDGGALVRDAKNPDSPVLSFTEQEWQAFVGGVRAGEFD</sequence>
<protein>
    <recommendedName>
        <fullName evidence="1">DUF397 domain-containing protein</fullName>
    </recommendedName>
</protein>
<evidence type="ECO:0000313" key="2">
    <source>
        <dbReference type="EMBL" id="GIF80337.1"/>
    </source>
</evidence>
<dbReference type="EMBL" id="BONF01000009">
    <property type="protein sequence ID" value="GIF80337.1"/>
    <property type="molecule type" value="Genomic_DNA"/>
</dbReference>
<dbReference type="RefSeq" id="WP_203743782.1">
    <property type="nucleotide sequence ID" value="NZ_BONF01000009.1"/>
</dbReference>
<dbReference type="Pfam" id="PF04149">
    <property type="entry name" value="DUF397"/>
    <property type="match status" value="1"/>
</dbReference>
<dbReference type="Proteomes" id="UP000601223">
    <property type="component" value="Unassembled WGS sequence"/>
</dbReference>